<dbReference type="RefSeq" id="WP_326506302.1">
    <property type="nucleotide sequence ID" value="NZ_JAWIIV010000007.1"/>
</dbReference>
<feature type="chain" id="PRO_5045333150" description="Lipoprotein" evidence="1">
    <location>
        <begin position="21"/>
        <end position="67"/>
    </location>
</feature>
<keyword evidence="1" id="KW-0732">Signal</keyword>
<evidence type="ECO:0008006" key="4">
    <source>
        <dbReference type="Google" id="ProtNLM"/>
    </source>
</evidence>
<dbReference type="EMBL" id="JAWIIV010000007">
    <property type="protein sequence ID" value="MEC4719587.1"/>
    <property type="molecule type" value="Genomic_DNA"/>
</dbReference>
<sequence length="67" mass="6399">MKSLFIGAALAVALAGCASAPNNDAPPQGANSVYNDPTYPGSGVHIGIGAGSWGGRRGGGVGIGLGF</sequence>
<comment type="caution">
    <text evidence="2">The sequence shown here is derived from an EMBL/GenBank/DDBJ whole genome shotgun (WGS) entry which is preliminary data.</text>
</comment>
<proteinExistence type="predicted"/>
<dbReference type="PROSITE" id="PS51257">
    <property type="entry name" value="PROKAR_LIPOPROTEIN"/>
    <property type="match status" value="1"/>
</dbReference>
<gene>
    <name evidence="2" type="ORF">RY831_10525</name>
</gene>
<evidence type="ECO:0000313" key="2">
    <source>
        <dbReference type="EMBL" id="MEC4719587.1"/>
    </source>
</evidence>
<evidence type="ECO:0000313" key="3">
    <source>
        <dbReference type="Proteomes" id="UP001352263"/>
    </source>
</evidence>
<reference evidence="2 3" key="1">
    <citation type="submission" date="2023-10" db="EMBL/GenBank/DDBJ databases">
        <title>Noviherbaspirillum sp. CPCC 100848 genome assembly.</title>
        <authorList>
            <person name="Li X.Y."/>
            <person name="Fang X.M."/>
        </authorList>
    </citation>
    <scope>NUCLEOTIDE SEQUENCE [LARGE SCALE GENOMIC DNA]</scope>
    <source>
        <strain evidence="2 3">CPCC 100848</strain>
    </source>
</reference>
<name>A0ABU6J7H0_9BURK</name>
<keyword evidence="3" id="KW-1185">Reference proteome</keyword>
<protein>
    <recommendedName>
        <fullName evidence="4">Lipoprotein</fullName>
    </recommendedName>
</protein>
<organism evidence="2 3">
    <name type="scientific">Noviherbaspirillum album</name>
    <dbReference type="NCBI Taxonomy" id="3080276"/>
    <lineage>
        <taxon>Bacteria</taxon>
        <taxon>Pseudomonadati</taxon>
        <taxon>Pseudomonadota</taxon>
        <taxon>Betaproteobacteria</taxon>
        <taxon>Burkholderiales</taxon>
        <taxon>Oxalobacteraceae</taxon>
        <taxon>Noviherbaspirillum</taxon>
    </lineage>
</organism>
<dbReference type="Proteomes" id="UP001352263">
    <property type="component" value="Unassembled WGS sequence"/>
</dbReference>
<feature type="signal peptide" evidence="1">
    <location>
        <begin position="1"/>
        <end position="20"/>
    </location>
</feature>
<accession>A0ABU6J7H0</accession>
<evidence type="ECO:0000256" key="1">
    <source>
        <dbReference type="SAM" id="SignalP"/>
    </source>
</evidence>